<dbReference type="InterPro" id="IPR036397">
    <property type="entry name" value="RNaseH_sf"/>
</dbReference>
<comment type="function">
    <text evidence="1">The aspartyl protease (PR) mediates the proteolytic cleavages of the Gag and Gag-Pol polyproteins after assembly of the VLP.</text>
</comment>
<dbReference type="InterPro" id="IPR013103">
    <property type="entry name" value="RVT_2"/>
</dbReference>
<keyword evidence="3" id="KW-0645">Protease</keyword>
<dbReference type="PROSITE" id="PS50158">
    <property type="entry name" value="ZF_CCHC"/>
    <property type="match status" value="1"/>
</dbReference>
<organism evidence="22 23">
    <name type="scientific">Cordylochernes scorpioides</name>
    <dbReference type="NCBI Taxonomy" id="51811"/>
    <lineage>
        <taxon>Eukaryota</taxon>
        <taxon>Metazoa</taxon>
        <taxon>Ecdysozoa</taxon>
        <taxon>Arthropoda</taxon>
        <taxon>Chelicerata</taxon>
        <taxon>Arachnida</taxon>
        <taxon>Pseudoscorpiones</taxon>
        <taxon>Cheliferoidea</taxon>
        <taxon>Chernetidae</taxon>
        <taxon>Cordylochernes</taxon>
    </lineage>
</organism>
<feature type="region of interest" description="Disordered" evidence="19">
    <location>
        <begin position="229"/>
        <end position="266"/>
    </location>
</feature>
<keyword evidence="15" id="KW-0917">Virion maturation</keyword>
<keyword evidence="7" id="KW-0064">Aspartyl protease</keyword>
<dbReference type="SUPFAM" id="SSF53098">
    <property type="entry name" value="Ribonuclease H-like"/>
    <property type="match status" value="1"/>
</dbReference>
<feature type="domain" description="Integrase catalytic" evidence="21">
    <location>
        <begin position="501"/>
        <end position="598"/>
    </location>
</feature>
<evidence type="ECO:0000256" key="18">
    <source>
        <dbReference type="PROSITE-ProRule" id="PRU00047"/>
    </source>
</evidence>
<evidence type="ECO:0000256" key="12">
    <source>
        <dbReference type="ARBA" id="ARBA00022908"/>
    </source>
</evidence>
<dbReference type="PROSITE" id="PS50994">
    <property type="entry name" value="INTEGRASE"/>
    <property type="match status" value="1"/>
</dbReference>
<feature type="domain" description="CCHC-type" evidence="20">
    <location>
        <begin position="214"/>
        <end position="227"/>
    </location>
</feature>
<dbReference type="Pfam" id="PF22936">
    <property type="entry name" value="Pol_BBD"/>
    <property type="match status" value="1"/>
</dbReference>
<dbReference type="InterPro" id="IPR025724">
    <property type="entry name" value="GAG-pre-integrase_dom"/>
</dbReference>
<evidence type="ECO:0000256" key="9">
    <source>
        <dbReference type="ARBA" id="ARBA00022801"/>
    </source>
</evidence>
<keyword evidence="12" id="KW-0229">DNA integration</keyword>
<dbReference type="PANTHER" id="PTHR42648">
    <property type="entry name" value="TRANSPOSASE, PUTATIVE-RELATED"/>
    <property type="match status" value="1"/>
</dbReference>
<keyword evidence="10" id="KW-0067">ATP-binding</keyword>
<dbReference type="SUPFAM" id="SSF56672">
    <property type="entry name" value="DNA/RNA polymerases"/>
    <property type="match status" value="1"/>
</dbReference>
<keyword evidence="2" id="KW-1188">Viral release from host cell</keyword>
<accession>A0ABY6KSI4</accession>
<protein>
    <recommendedName>
        <fullName evidence="24">Retrovirus-related Pol polyprotein from transposon TNT 1-94</fullName>
    </recommendedName>
</protein>
<dbReference type="EMBL" id="CP092870">
    <property type="protein sequence ID" value="UYV70817.1"/>
    <property type="molecule type" value="Genomic_DNA"/>
</dbReference>
<keyword evidence="18" id="KW-0862">Zinc</keyword>
<evidence type="ECO:0008006" key="24">
    <source>
        <dbReference type="Google" id="ProtNLM"/>
    </source>
</evidence>
<keyword evidence="11" id="KW-0460">Magnesium</keyword>
<dbReference type="InterPro" id="IPR001878">
    <property type="entry name" value="Znf_CCHC"/>
</dbReference>
<evidence type="ECO:0000259" key="21">
    <source>
        <dbReference type="PROSITE" id="PS50994"/>
    </source>
</evidence>
<evidence type="ECO:0000256" key="3">
    <source>
        <dbReference type="ARBA" id="ARBA00022670"/>
    </source>
</evidence>
<evidence type="ECO:0000313" key="23">
    <source>
        <dbReference type="Proteomes" id="UP001235939"/>
    </source>
</evidence>
<gene>
    <name evidence="22" type="ORF">LAZ67_8000728</name>
</gene>
<evidence type="ECO:0000256" key="15">
    <source>
        <dbReference type="ARBA" id="ARBA00023113"/>
    </source>
</evidence>
<evidence type="ECO:0000256" key="10">
    <source>
        <dbReference type="ARBA" id="ARBA00022840"/>
    </source>
</evidence>
<dbReference type="Pfam" id="PF07727">
    <property type="entry name" value="RVT_2"/>
    <property type="match status" value="1"/>
</dbReference>
<evidence type="ECO:0000256" key="4">
    <source>
        <dbReference type="ARBA" id="ARBA00022722"/>
    </source>
</evidence>
<keyword evidence="18" id="KW-0863">Zinc-finger</keyword>
<evidence type="ECO:0000256" key="17">
    <source>
        <dbReference type="ARBA" id="ARBA00023268"/>
    </source>
</evidence>
<keyword evidence="6" id="KW-0547">Nucleotide-binding</keyword>
<evidence type="ECO:0000256" key="16">
    <source>
        <dbReference type="ARBA" id="ARBA00023172"/>
    </source>
</evidence>
<keyword evidence="13" id="KW-0695">RNA-directed DNA polymerase</keyword>
<evidence type="ECO:0000256" key="1">
    <source>
        <dbReference type="ARBA" id="ARBA00002180"/>
    </source>
</evidence>
<evidence type="ECO:0000256" key="11">
    <source>
        <dbReference type="ARBA" id="ARBA00022842"/>
    </source>
</evidence>
<dbReference type="Proteomes" id="UP001235939">
    <property type="component" value="Chromosome 08"/>
</dbReference>
<keyword evidence="9" id="KW-0378">Hydrolase</keyword>
<evidence type="ECO:0000256" key="14">
    <source>
        <dbReference type="ARBA" id="ARBA00022932"/>
    </source>
</evidence>
<name>A0ABY6KSI4_9ARAC</name>
<evidence type="ECO:0000256" key="6">
    <source>
        <dbReference type="ARBA" id="ARBA00022741"/>
    </source>
</evidence>
<keyword evidence="14" id="KW-0239">DNA-directed DNA polymerase</keyword>
<evidence type="ECO:0000256" key="13">
    <source>
        <dbReference type="ARBA" id="ARBA00022918"/>
    </source>
</evidence>
<reference evidence="22 23" key="1">
    <citation type="submission" date="2022-01" db="EMBL/GenBank/DDBJ databases">
        <title>A chromosomal length assembly of Cordylochernes scorpioides.</title>
        <authorList>
            <person name="Zeh D."/>
            <person name="Zeh J."/>
        </authorList>
    </citation>
    <scope>NUCLEOTIDE SEQUENCE [LARGE SCALE GENOMIC DNA]</scope>
    <source>
        <strain evidence="22">IN4F17</strain>
        <tissue evidence="22">Whole Body</tissue>
    </source>
</reference>
<keyword evidence="17" id="KW-0511">Multifunctional enzyme</keyword>
<dbReference type="InterPro" id="IPR039537">
    <property type="entry name" value="Retrotran_Ty1/copia-like"/>
</dbReference>
<dbReference type="Pfam" id="PF14223">
    <property type="entry name" value="Retrotran_gag_2"/>
    <property type="match status" value="1"/>
</dbReference>
<keyword evidence="4" id="KW-0540">Nuclease</keyword>
<evidence type="ECO:0000259" key="20">
    <source>
        <dbReference type="PROSITE" id="PS50158"/>
    </source>
</evidence>
<evidence type="ECO:0000256" key="19">
    <source>
        <dbReference type="SAM" id="MobiDB-lite"/>
    </source>
</evidence>
<sequence>MNEIPIAKFDGDNFPSWKYRVESILESKDLINFLIEDPPGEESERQKWKIKDSQAKGIITCAMTGSQVLLILTCKASKQIWASLTKRYEGDIKKKSIEARNNVSRLRMYPEESWKGYLHRSEKLLENARIMGATIDDEEFIYSVIKGLPQKYNIIAMQINTMNNPTLSDIISQFSLHQERYHEKDFSSSSAYKASQSESKKFNPKNKFKYKPECYICNKRGHKANDCWYNPKNKGNNNRRTDLNKPSTSGYKPKFGNQQKQTGNSHNEKAANCLIAKNQEKSEQEWIIDSGATSHMTSCFELFKNSENKERKIILADDTQIESKAIGNVKIKTKEENLLILKDVLFVPQIKGNLLSVGKLVQDYQRIIFSKDKCTIIDFKDQVILKAPKIDDFYIINSSGSRDEEDKVFKVIWDIWHKRLGHPNVNYMTIMKNKNLVYKFDCISKGDLNDCITCVKSKYSRKPFKRIEIIQTSQSLELLHIDLIGPIKKKNLLNTTNKRIKKFRSDNGTEFNNQELKSYLKRKGIEHQRTTFFSPAQNGRCERANRSLIEGTRALLIESGLPIKFWAEAMNAYTYLKNRTPSYHNTNKTPEEMFTGRKPTVSHLKAFLWDILHTEKHIEFATQKILPLQKQEMLPFSENQKGAELLTSNEQDSIDYSIIKIDVPAEEETNSSSGDEEFSVEIQNPASNTRYNFRHTHRPGFYYEPSLSEEEYEENSIIQAPNDTLLMTHYQNHIPKTYKEAIECLQAKHHVWDIETLPKGTKPIKSKWIFTIENDPIIRKRYKAKLVAAGYIYSQKYRIDYYQTFSPVISSDTLRILLCYAAMQNYVFKNYDIESAYLYGDLQEKQYMLQPEGFEMGDKNMVCKLKKTIYGLHQSAKVFYDTLKSHLLDEGFKNLTSDKCLFIYEKNNSKIILGIYMDDILAIYSDSNILNQAISKIENKFKLKENTENTNLLGMEIYKENGKIFINQKAYIENILIKFEMENCKTKSTPLDINIDFSQYENSKKCDPKNTKKS</sequence>
<dbReference type="Gene3D" id="3.30.420.10">
    <property type="entry name" value="Ribonuclease H-like superfamily/Ribonuclease H"/>
    <property type="match status" value="1"/>
</dbReference>
<keyword evidence="23" id="KW-1185">Reference proteome</keyword>
<dbReference type="InterPro" id="IPR001584">
    <property type="entry name" value="Integrase_cat-core"/>
</dbReference>
<dbReference type="InterPro" id="IPR012337">
    <property type="entry name" value="RNaseH-like_sf"/>
</dbReference>
<keyword evidence="8" id="KW-0255">Endonuclease</keyword>
<evidence type="ECO:0000256" key="7">
    <source>
        <dbReference type="ARBA" id="ARBA00022750"/>
    </source>
</evidence>
<evidence type="ECO:0000313" key="22">
    <source>
        <dbReference type="EMBL" id="UYV70817.1"/>
    </source>
</evidence>
<evidence type="ECO:0000256" key="2">
    <source>
        <dbReference type="ARBA" id="ARBA00022612"/>
    </source>
</evidence>
<evidence type="ECO:0000256" key="5">
    <source>
        <dbReference type="ARBA" id="ARBA00022723"/>
    </source>
</evidence>
<keyword evidence="16" id="KW-0233">DNA recombination</keyword>
<feature type="compositionally biased region" description="Polar residues" evidence="19">
    <location>
        <begin position="233"/>
        <end position="265"/>
    </location>
</feature>
<dbReference type="PANTHER" id="PTHR42648:SF11">
    <property type="entry name" value="TRANSPOSON TY4-P GAG-POL POLYPROTEIN"/>
    <property type="match status" value="1"/>
</dbReference>
<keyword evidence="5" id="KW-0479">Metal-binding</keyword>
<dbReference type="Pfam" id="PF13976">
    <property type="entry name" value="gag_pre-integrs"/>
    <property type="match status" value="1"/>
</dbReference>
<proteinExistence type="predicted"/>
<evidence type="ECO:0000256" key="8">
    <source>
        <dbReference type="ARBA" id="ARBA00022759"/>
    </source>
</evidence>
<keyword evidence="14" id="KW-0548">Nucleotidyltransferase</keyword>
<keyword evidence="14" id="KW-0808">Transferase</keyword>
<dbReference type="InterPro" id="IPR043502">
    <property type="entry name" value="DNA/RNA_pol_sf"/>
</dbReference>
<dbReference type="InterPro" id="IPR054722">
    <property type="entry name" value="PolX-like_BBD"/>
</dbReference>